<sequence>MRPPAEQRLLHPAVVLRAFYLAASALILVIQAVPTLRRRFLIYGPRATPATARATPQHQSSNLDRLLDYAASFQVPHNFFTHFYVVSVASALFWGWRLDLWKARGQVRLVWGLMLLQGVRRLVESYAYTSTSKSRMWFAHWILGLLFYLATNVAVWVELDPTAPLSVPWKTAVVVPAIFAAHWLQHRCHAYLYRLRIQNTGYKLPSHPVFPNLLCPHYTCEIAIYAGMSLLAAPAGQRVNWTLVCATIFVVVNLGVTAAGTKEWYMEKFGAEKVGGRTRMIPWVW</sequence>
<keyword evidence="5" id="KW-0560">Oxidoreductase</keyword>
<keyword evidence="2 5" id="KW-0812">Transmembrane</keyword>
<evidence type="ECO:0000313" key="7">
    <source>
        <dbReference type="EMBL" id="KAF2686209.1"/>
    </source>
</evidence>
<evidence type="ECO:0000313" key="8">
    <source>
        <dbReference type="Proteomes" id="UP000799291"/>
    </source>
</evidence>
<comment type="similarity">
    <text evidence="5">Belongs to the steroid 5-alpha reductase family. Polyprenal reductase subfamily.</text>
</comment>
<name>A0A6G1J7W1_9PLEO</name>
<dbReference type="UniPathway" id="UPA00378"/>
<comment type="pathway">
    <text evidence="5">Protein modification; protein glycosylation.</text>
</comment>
<dbReference type="EMBL" id="MU005577">
    <property type="protein sequence ID" value="KAF2686209.1"/>
    <property type="molecule type" value="Genomic_DNA"/>
</dbReference>
<dbReference type="GO" id="GO:0160198">
    <property type="term" value="F:polyprenal reductase activity"/>
    <property type="evidence" value="ECO:0007669"/>
    <property type="project" value="UniProtKB-EC"/>
</dbReference>
<dbReference type="GO" id="GO:0102389">
    <property type="term" value="F:polyprenol reductase activity"/>
    <property type="evidence" value="ECO:0007669"/>
    <property type="project" value="UniProtKB-UniRule"/>
</dbReference>
<comment type="catalytic activity">
    <reaction evidence="5">
        <text>a di-trans,poly-cis-dolichal + NADP(+) = a di-trans,poly-cis-polyprenal + NADPH + H(+)</text>
        <dbReference type="Rhea" id="RHEA:80727"/>
        <dbReference type="Rhea" id="RHEA-COMP:19536"/>
        <dbReference type="Rhea" id="RHEA-COMP:19537"/>
        <dbReference type="ChEBI" id="CHEBI:15378"/>
        <dbReference type="ChEBI" id="CHEBI:57783"/>
        <dbReference type="ChEBI" id="CHEBI:58349"/>
        <dbReference type="ChEBI" id="CHEBI:231623"/>
        <dbReference type="ChEBI" id="CHEBI:231637"/>
        <dbReference type="EC" id="1.3.1.94"/>
    </reaction>
    <physiologicalReaction direction="right-to-left" evidence="5">
        <dbReference type="Rhea" id="RHEA:80729"/>
    </physiologicalReaction>
</comment>
<dbReference type="GO" id="GO:0006488">
    <property type="term" value="P:dolichol-linked oligosaccharide biosynthetic process"/>
    <property type="evidence" value="ECO:0007669"/>
    <property type="project" value="UniProtKB-UniRule"/>
</dbReference>
<feature type="transmembrane region" description="Helical" evidence="5">
    <location>
        <begin position="12"/>
        <end position="33"/>
    </location>
</feature>
<keyword evidence="5" id="KW-0256">Endoplasmic reticulum</keyword>
<dbReference type="AlphaFoldDB" id="A0A6G1J7W1"/>
<feature type="transmembrane region" description="Helical" evidence="5">
    <location>
        <begin position="138"/>
        <end position="157"/>
    </location>
</feature>
<feature type="transmembrane region" description="Helical" evidence="5">
    <location>
        <begin position="239"/>
        <end position="259"/>
    </location>
</feature>
<reference evidence="7" key="1">
    <citation type="journal article" date="2020" name="Stud. Mycol.">
        <title>101 Dothideomycetes genomes: a test case for predicting lifestyles and emergence of pathogens.</title>
        <authorList>
            <person name="Haridas S."/>
            <person name="Albert R."/>
            <person name="Binder M."/>
            <person name="Bloem J."/>
            <person name="Labutti K."/>
            <person name="Salamov A."/>
            <person name="Andreopoulos B."/>
            <person name="Baker S."/>
            <person name="Barry K."/>
            <person name="Bills G."/>
            <person name="Bluhm B."/>
            <person name="Cannon C."/>
            <person name="Castanera R."/>
            <person name="Culley D."/>
            <person name="Daum C."/>
            <person name="Ezra D."/>
            <person name="Gonzalez J."/>
            <person name="Henrissat B."/>
            <person name="Kuo A."/>
            <person name="Liang C."/>
            <person name="Lipzen A."/>
            <person name="Lutzoni F."/>
            <person name="Magnuson J."/>
            <person name="Mondo S."/>
            <person name="Nolan M."/>
            <person name="Ohm R."/>
            <person name="Pangilinan J."/>
            <person name="Park H.-J."/>
            <person name="Ramirez L."/>
            <person name="Alfaro M."/>
            <person name="Sun H."/>
            <person name="Tritt A."/>
            <person name="Yoshinaga Y."/>
            <person name="Zwiers L.-H."/>
            <person name="Turgeon B."/>
            <person name="Goodwin S."/>
            <person name="Spatafora J."/>
            <person name="Crous P."/>
            <person name="Grigoriev I."/>
        </authorList>
    </citation>
    <scope>NUCLEOTIDE SEQUENCE</scope>
    <source>
        <strain evidence="7">CBS 122367</strain>
    </source>
</reference>
<evidence type="ECO:0000256" key="1">
    <source>
        <dbReference type="ARBA" id="ARBA00004127"/>
    </source>
</evidence>
<keyword evidence="8" id="KW-1185">Reference proteome</keyword>
<proteinExistence type="inferred from homology"/>
<feature type="domain" description="3-oxo-5-alpha-steroid 4-dehydrogenase C-terminal" evidence="6">
    <location>
        <begin position="172"/>
        <end position="285"/>
    </location>
</feature>
<evidence type="ECO:0000256" key="3">
    <source>
        <dbReference type="ARBA" id="ARBA00022989"/>
    </source>
</evidence>
<keyword evidence="5" id="KW-0521">NADP</keyword>
<protein>
    <recommendedName>
        <fullName evidence="5">Polyprenal reductase</fullName>
        <ecNumber evidence="5">1.3.1.94</ecNumber>
    </recommendedName>
</protein>
<dbReference type="GO" id="GO:0003865">
    <property type="term" value="F:3-oxo-5-alpha-steroid 4-dehydrogenase activity"/>
    <property type="evidence" value="ECO:0007669"/>
    <property type="project" value="TreeGrafter"/>
</dbReference>
<evidence type="ECO:0000256" key="5">
    <source>
        <dbReference type="RuleBase" id="RU367081"/>
    </source>
</evidence>
<keyword evidence="4 5" id="KW-0472">Membrane</keyword>
<evidence type="ECO:0000256" key="4">
    <source>
        <dbReference type="ARBA" id="ARBA00023136"/>
    </source>
</evidence>
<comment type="subcellular location">
    <subcellularLocation>
        <location evidence="1">Endomembrane system</location>
        <topology evidence="1">Multi-pass membrane protein</topology>
    </subcellularLocation>
    <subcellularLocation>
        <location evidence="5">Endoplasmic reticulum membrane</location>
    </subcellularLocation>
</comment>
<dbReference type="OrthoDB" id="541710at2759"/>
<keyword evidence="3 5" id="KW-1133">Transmembrane helix</keyword>
<dbReference type="PROSITE" id="PS50244">
    <property type="entry name" value="S5A_REDUCTASE"/>
    <property type="match status" value="1"/>
</dbReference>
<dbReference type="GO" id="GO:0016095">
    <property type="term" value="P:polyprenol catabolic process"/>
    <property type="evidence" value="ECO:0007669"/>
    <property type="project" value="UniProtKB-UniRule"/>
</dbReference>
<dbReference type="EC" id="1.3.1.94" evidence="5"/>
<dbReference type="InterPro" id="IPR001104">
    <property type="entry name" value="3-oxo-5_a-steroid_4-DH_C"/>
</dbReference>
<dbReference type="GO" id="GO:0005789">
    <property type="term" value="C:endoplasmic reticulum membrane"/>
    <property type="evidence" value="ECO:0007669"/>
    <property type="project" value="UniProtKB-SubCell"/>
</dbReference>
<dbReference type="PANTHER" id="PTHR14624:SF0">
    <property type="entry name" value="POLYPRENOL REDUCTASE"/>
    <property type="match status" value="1"/>
</dbReference>
<dbReference type="InterPro" id="IPR039698">
    <property type="entry name" value="Dfg10/SRD5A3"/>
</dbReference>
<feature type="transmembrane region" description="Helical" evidence="5">
    <location>
        <begin position="79"/>
        <end position="96"/>
    </location>
</feature>
<dbReference type="Pfam" id="PF02544">
    <property type="entry name" value="Steroid_dh"/>
    <property type="match status" value="1"/>
</dbReference>
<evidence type="ECO:0000256" key="2">
    <source>
        <dbReference type="ARBA" id="ARBA00022692"/>
    </source>
</evidence>
<dbReference type="PANTHER" id="PTHR14624">
    <property type="entry name" value="DFG10 PROTEIN"/>
    <property type="match status" value="1"/>
</dbReference>
<comment type="function">
    <text evidence="5">Plays a key role in early steps of protein N-linked glycosylation by being involved in the conversion of polyprenol into dolichol. Acts as a polyprenal reductase that mediates the reduction of polyprenal into dolichal in a NADP-dependent mechanism. Dolichols are required for the synthesis of dolichol-linked monosaccharides and the oligosaccharide precursor used for N-glycosylation.</text>
</comment>
<dbReference type="Proteomes" id="UP000799291">
    <property type="component" value="Unassembled WGS sequence"/>
</dbReference>
<evidence type="ECO:0000259" key="6">
    <source>
        <dbReference type="Pfam" id="PF02544"/>
    </source>
</evidence>
<gene>
    <name evidence="7" type="ORF">K458DRAFT_209284</name>
</gene>
<accession>A0A6G1J7W1</accession>
<organism evidence="7 8">
    <name type="scientific">Lentithecium fluviatile CBS 122367</name>
    <dbReference type="NCBI Taxonomy" id="1168545"/>
    <lineage>
        <taxon>Eukaryota</taxon>
        <taxon>Fungi</taxon>
        <taxon>Dikarya</taxon>
        <taxon>Ascomycota</taxon>
        <taxon>Pezizomycotina</taxon>
        <taxon>Dothideomycetes</taxon>
        <taxon>Pleosporomycetidae</taxon>
        <taxon>Pleosporales</taxon>
        <taxon>Massarineae</taxon>
        <taxon>Lentitheciaceae</taxon>
        <taxon>Lentithecium</taxon>
    </lineage>
</organism>